<keyword evidence="2" id="KW-1185">Reference proteome</keyword>
<reference evidence="1" key="1">
    <citation type="journal article" date="2022" name="bioRxiv">
        <title>Sequencing and chromosome-scale assembly of the giantPleurodeles waltlgenome.</title>
        <authorList>
            <person name="Brown T."/>
            <person name="Elewa A."/>
            <person name="Iarovenko S."/>
            <person name="Subramanian E."/>
            <person name="Araus A.J."/>
            <person name="Petzold A."/>
            <person name="Susuki M."/>
            <person name="Suzuki K.-i.T."/>
            <person name="Hayashi T."/>
            <person name="Toyoda A."/>
            <person name="Oliveira C."/>
            <person name="Osipova E."/>
            <person name="Leigh N.D."/>
            <person name="Simon A."/>
            <person name="Yun M.H."/>
        </authorList>
    </citation>
    <scope>NUCLEOTIDE SEQUENCE</scope>
    <source>
        <strain evidence="1">20211129_DDA</strain>
        <tissue evidence="1">Liver</tissue>
    </source>
</reference>
<evidence type="ECO:0000313" key="2">
    <source>
        <dbReference type="Proteomes" id="UP001066276"/>
    </source>
</evidence>
<gene>
    <name evidence="1" type="ORF">NDU88_003260</name>
</gene>
<comment type="caution">
    <text evidence="1">The sequence shown here is derived from an EMBL/GenBank/DDBJ whole genome shotgun (WGS) entry which is preliminary data.</text>
</comment>
<feature type="non-terminal residue" evidence="1">
    <location>
        <position position="81"/>
    </location>
</feature>
<feature type="non-terminal residue" evidence="1">
    <location>
        <position position="1"/>
    </location>
</feature>
<dbReference type="AlphaFoldDB" id="A0AAV7T4A1"/>
<protein>
    <submittedName>
        <fullName evidence="1">Uncharacterized protein</fullName>
    </submittedName>
</protein>
<name>A0AAV7T4A1_PLEWA</name>
<dbReference type="Proteomes" id="UP001066276">
    <property type="component" value="Chromosome 4_1"/>
</dbReference>
<organism evidence="1 2">
    <name type="scientific">Pleurodeles waltl</name>
    <name type="common">Iberian ribbed newt</name>
    <dbReference type="NCBI Taxonomy" id="8319"/>
    <lineage>
        <taxon>Eukaryota</taxon>
        <taxon>Metazoa</taxon>
        <taxon>Chordata</taxon>
        <taxon>Craniata</taxon>
        <taxon>Vertebrata</taxon>
        <taxon>Euteleostomi</taxon>
        <taxon>Amphibia</taxon>
        <taxon>Batrachia</taxon>
        <taxon>Caudata</taxon>
        <taxon>Salamandroidea</taxon>
        <taxon>Salamandridae</taxon>
        <taxon>Pleurodelinae</taxon>
        <taxon>Pleurodeles</taxon>
    </lineage>
</organism>
<evidence type="ECO:0000313" key="1">
    <source>
        <dbReference type="EMBL" id="KAJ1171397.1"/>
    </source>
</evidence>
<dbReference type="EMBL" id="JANPWB010000007">
    <property type="protein sequence ID" value="KAJ1171397.1"/>
    <property type="molecule type" value="Genomic_DNA"/>
</dbReference>
<accession>A0AAV7T4A1</accession>
<sequence length="81" mass="9560">TKAERLASSKRFYSGTLDIDSYDFFQNIWNKAHETCILVSLRDYVCSVYTLQQNEPYGVHVRLCCKETPIFENLIVHVFFF</sequence>
<proteinExistence type="predicted"/>